<protein>
    <submittedName>
        <fullName evidence="2">Endonuclease III</fullName>
    </submittedName>
</protein>
<evidence type="ECO:0000313" key="2">
    <source>
        <dbReference type="EMBL" id="MBB5710828.1"/>
    </source>
</evidence>
<dbReference type="Proteomes" id="UP000527143">
    <property type="component" value="Unassembled WGS sequence"/>
</dbReference>
<name>A0A840YIU7_9SPHN</name>
<comment type="caution">
    <text evidence="2">The sequence shown here is derived from an EMBL/GenBank/DDBJ whole genome shotgun (WGS) entry which is preliminary data.</text>
</comment>
<gene>
    <name evidence="2" type="ORF">FHT02_002068</name>
</gene>
<dbReference type="AlphaFoldDB" id="A0A840YIU7"/>
<feature type="region of interest" description="Disordered" evidence="1">
    <location>
        <begin position="63"/>
        <end position="90"/>
    </location>
</feature>
<keyword evidence="2" id="KW-0255">Endonuclease</keyword>
<proteinExistence type="predicted"/>
<evidence type="ECO:0000256" key="1">
    <source>
        <dbReference type="SAM" id="MobiDB-lite"/>
    </source>
</evidence>
<accession>A0A840YIU7</accession>
<sequence>MAQSDKPQDASLKSFQEALDAHVTDTIERLRSLPGVSKNDADLLVTSIQENREAILKAERKRLLSKTTPGSEGSTTSSDQEEWLNARAAM</sequence>
<keyword evidence="3" id="KW-1185">Reference proteome</keyword>
<feature type="compositionally biased region" description="Low complexity" evidence="1">
    <location>
        <begin position="65"/>
        <end position="78"/>
    </location>
</feature>
<keyword evidence="2" id="KW-0540">Nuclease</keyword>
<dbReference type="GO" id="GO:0004519">
    <property type="term" value="F:endonuclease activity"/>
    <property type="evidence" value="ECO:0007669"/>
    <property type="project" value="UniProtKB-KW"/>
</dbReference>
<reference evidence="2 3" key="1">
    <citation type="submission" date="2020-08" db="EMBL/GenBank/DDBJ databases">
        <title>Genomic Encyclopedia of Type Strains, Phase IV (KMG-IV): sequencing the most valuable type-strain genomes for metagenomic binning, comparative biology and taxonomic classification.</title>
        <authorList>
            <person name="Goeker M."/>
        </authorList>
    </citation>
    <scope>NUCLEOTIDE SEQUENCE [LARGE SCALE GENOMIC DNA]</scope>
    <source>
        <strain evidence="2 3">DSM 26736</strain>
    </source>
</reference>
<dbReference type="EMBL" id="JACIJF010000005">
    <property type="protein sequence ID" value="MBB5710828.1"/>
    <property type="molecule type" value="Genomic_DNA"/>
</dbReference>
<dbReference type="RefSeq" id="WP_184087137.1">
    <property type="nucleotide sequence ID" value="NZ_JACIJF010000005.1"/>
</dbReference>
<organism evidence="2 3">
    <name type="scientific">Sphingomonas xinjiangensis</name>
    <dbReference type="NCBI Taxonomy" id="643568"/>
    <lineage>
        <taxon>Bacteria</taxon>
        <taxon>Pseudomonadati</taxon>
        <taxon>Pseudomonadota</taxon>
        <taxon>Alphaproteobacteria</taxon>
        <taxon>Sphingomonadales</taxon>
        <taxon>Sphingomonadaceae</taxon>
        <taxon>Sphingomonas</taxon>
    </lineage>
</organism>
<keyword evidence="2" id="KW-0378">Hydrolase</keyword>
<evidence type="ECO:0000313" key="3">
    <source>
        <dbReference type="Proteomes" id="UP000527143"/>
    </source>
</evidence>